<keyword evidence="2" id="KW-1185">Reference proteome</keyword>
<accession>A0ABZ0WA60</accession>
<protein>
    <submittedName>
        <fullName evidence="1">Murein L,D-transpeptidase catalytic domain family protein</fullName>
    </submittedName>
</protein>
<evidence type="ECO:0000313" key="1">
    <source>
        <dbReference type="EMBL" id="WQD39819.1"/>
    </source>
</evidence>
<dbReference type="Pfam" id="PF13645">
    <property type="entry name" value="YkuD_2"/>
    <property type="match status" value="1"/>
</dbReference>
<dbReference type="InterPro" id="IPR032676">
    <property type="entry name" value="YkuD_2"/>
</dbReference>
<sequence>MQLKNYLRLLGLCVLSVAFLSWTINKIEAISEPEVAKDIKVSNEPSSSGANALELVYDSLELDDQGLSHEAFIYAMNGFKKLDEEGALQNDSVLTIIDFDQPSSQKRMYIIDVKNYKMLFNTWVAHGRNTGKEMAEFFSNTNESHKSSLGFYITDQTYSGSKGYSLKLKGLEQNLNTNAMRRAIVIHGAPYVSQSFIDAQGYIGRSHGCPAIPTALTKPIIQTIKNGSCLFIYNKSYRPSAHFSVG</sequence>
<dbReference type="RefSeq" id="WP_114789228.1">
    <property type="nucleotide sequence ID" value="NZ_CP139960.1"/>
</dbReference>
<dbReference type="PANTHER" id="PTHR38477">
    <property type="entry name" value="HYPOTHETICAL EXPORTED PROTEIN"/>
    <property type="match status" value="1"/>
</dbReference>
<evidence type="ECO:0000313" key="2">
    <source>
        <dbReference type="Proteomes" id="UP001325680"/>
    </source>
</evidence>
<reference evidence="1 2" key="1">
    <citation type="submission" date="2023-12" db="EMBL/GenBank/DDBJ databases">
        <title>Genome sequencing and assembly of bacterial species from a model synthetic community.</title>
        <authorList>
            <person name="Hogle S.L."/>
        </authorList>
    </citation>
    <scope>NUCLEOTIDE SEQUENCE [LARGE SCALE GENOMIC DNA]</scope>
    <source>
        <strain evidence="1 2">HAMBI_3031</strain>
    </source>
</reference>
<organism evidence="1 2">
    <name type="scientific">Niabella yanshanensis</name>
    <dbReference type="NCBI Taxonomy" id="577386"/>
    <lineage>
        <taxon>Bacteria</taxon>
        <taxon>Pseudomonadati</taxon>
        <taxon>Bacteroidota</taxon>
        <taxon>Chitinophagia</taxon>
        <taxon>Chitinophagales</taxon>
        <taxon>Chitinophagaceae</taxon>
        <taxon>Niabella</taxon>
    </lineage>
</organism>
<name>A0ABZ0WA60_9BACT</name>
<proteinExistence type="predicted"/>
<dbReference type="Proteomes" id="UP001325680">
    <property type="component" value="Chromosome"/>
</dbReference>
<dbReference type="PANTHER" id="PTHR38477:SF1">
    <property type="entry name" value="MUREIN L,D-TRANSPEPTIDASE CATALYTIC DOMAIN FAMILY PROTEIN"/>
    <property type="match status" value="1"/>
</dbReference>
<gene>
    <name evidence="1" type="ORF">U0035_06615</name>
</gene>
<dbReference type="EMBL" id="CP139960">
    <property type="protein sequence ID" value="WQD39819.1"/>
    <property type="molecule type" value="Genomic_DNA"/>
</dbReference>